<gene>
    <name evidence="2" type="ORF">IAA53_06725</name>
</gene>
<accession>A0A9D1IWG7</accession>
<feature type="transmembrane region" description="Helical" evidence="1">
    <location>
        <begin position="42"/>
        <end position="64"/>
    </location>
</feature>
<name>A0A9D1IWG7_9FIRM</name>
<protein>
    <submittedName>
        <fullName evidence="2">Uncharacterized protein</fullName>
    </submittedName>
</protein>
<feature type="transmembrane region" description="Helical" evidence="1">
    <location>
        <begin position="165"/>
        <end position="190"/>
    </location>
</feature>
<feature type="transmembrane region" description="Helical" evidence="1">
    <location>
        <begin position="136"/>
        <end position="153"/>
    </location>
</feature>
<sequence>MEERLRRGPALGIVAALSAAAFFLRRQQLLTAYDETGMIRPGAGAGFFTYFTVAVVVLLAVFAWRLRRCPVRQAISSRSLEAAVGMMLGAFGVLLGSFIMFFSPNAASDRLLALAGIFTAVCWAAVAVGNLQGKRLHPALFFLPVIFFGVRLARDFRTLSSDPVILDYCYALLALIFTMCALLELGAFAFDRGRRRLAVFFCLGSVFFNAASLADATPRNLALTGGALVYLLSCSWLLLRPVAVRKAAKDANP</sequence>
<evidence type="ECO:0000313" key="3">
    <source>
        <dbReference type="Proteomes" id="UP000824239"/>
    </source>
</evidence>
<feature type="transmembrane region" description="Helical" evidence="1">
    <location>
        <begin position="84"/>
        <end position="104"/>
    </location>
</feature>
<comment type="caution">
    <text evidence="2">The sequence shown here is derived from an EMBL/GenBank/DDBJ whole genome shotgun (WGS) entry which is preliminary data.</text>
</comment>
<keyword evidence="1" id="KW-1133">Transmembrane helix</keyword>
<feature type="transmembrane region" description="Helical" evidence="1">
    <location>
        <begin position="220"/>
        <end position="239"/>
    </location>
</feature>
<reference evidence="2" key="1">
    <citation type="submission" date="2020-10" db="EMBL/GenBank/DDBJ databases">
        <authorList>
            <person name="Gilroy R."/>
        </authorList>
    </citation>
    <scope>NUCLEOTIDE SEQUENCE</scope>
    <source>
        <strain evidence="2">ChiBcec15-4380</strain>
    </source>
</reference>
<dbReference type="EMBL" id="DVHE01000055">
    <property type="protein sequence ID" value="HIR50961.1"/>
    <property type="molecule type" value="Genomic_DNA"/>
</dbReference>
<dbReference type="Proteomes" id="UP000824239">
    <property type="component" value="Unassembled WGS sequence"/>
</dbReference>
<evidence type="ECO:0000313" key="2">
    <source>
        <dbReference type="EMBL" id="HIR50961.1"/>
    </source>
</evidence>
<feature type="transmembrane region" description="Helical" evidence="1">
    <location>
        <begin position="110"/>
        <end position="129"/>
    </location>
</feature>
<keyword evidence="1" id="KW-0812">Transmembrane</keyword>
<dbReference type="AlphaFoldDB" id="A0A9D1IWG7"/>
<reference evidence="2" key="2">
    <citation type="journal article" date="2021" name="PeerJ">
        <title>Extensive microbial diversity within the chicken gut microbiome revealed by metagenomics and culture.</title>
        <authorList>
            <person name="Gilroy R."/>
            <person name="Ravi A."/>
            <person name="Getino M."/>
            <person name="Pursley I."/>
            <person name="Horton D.L."/>
            <person name="Alikhan N.F."/>
            <person name="Baker D."/>
            <person name="Gharbi K."/>
            <person name="Hall N."/>
            <person name="Watson M."/>
            <person name="Adriaenssens E.M."/>
            <person name="Foster-Nyarko E."/>
            <person name="Jarju S."/>
            <person name="Secka A."/>
            <person name="Antonio M."/>
            <person name="Oren A."/>
            <person name="Chaudhuri R.R."/>
            <person name="La Ragione R."/>
            <person name="Hildebrand F."/>
            <person name="Pallen M.J."/>
        </authorList>
    </citation>
    <scope>NUCLEOTIDE SEQUENCE</scope>
    <source>
        <strain evidence="2">ChiBcec15-4380</strain>
    </source>
</reference>
<proteinExistence type="predicted"/>
<organism evidence="2 3">
    <name type="scientific">Candidatus Avoscillospira avicola</name>
    <dbReference type="NCBI Taxonomy" id="2840706"/>
    <lineage>
        <taxon>Bacteria</taxon>
        <taxon>Bacillati</taxon>
        <taxon>Bacillota</taxon>
        <taxon>Clostridia</taxon>
        <taxon>Eubacteriales</taxon>
        <taxon>Oscillospiraceae</taxon>
        <taxon>Oscillospiraceae incertae sedis</taxon>
        <taxon>Candidatus Avoscillospira</taxon>
    </lineage>
</organism>
<keyword evidence="1" id="KW-0472">Membrane</keyword>
<feature type="transmembrane region" description="Helical" evidence="1">
    <location>
        <begin position="197"/>
        <end position="214"/>
    </location>
</feature>
<evidence type="ECO:0000256" key="1">
    <source>
        <dbReference type="SAM" id="Phobius"/>
    </source>
</evidence>